<comment type="caution">
    <text evidence="7">The sequence shown here is derived from an EMBL/GenBank/DDBJ whole genome shotgun (WGS) entry which is preliminary data.</text>
</comment>
<dbReference type="AlphaFoldDB" id="A0AAV4D0U3"/>
<dbReference type="GO" id="GO:0002098">
    <property type="term" value="P:tRNA wobble uridine modification"/>
    <property type="evidence" value="ECO:0007669"/>
    <property type="project" value="TreeGrafter"/>
</dbReference>
<dbReference type="GO" id="GO:0030488">
    <property type="term" value="P:tRNA methylation"/>
    <property type="evidence" value="ECO:0007669"/>
    <property type="project" value="TreeGrafter"/>
</dbReference>
<keyword evidence="3" id="KW-0285">Flavoprotein</keyword>
<feature type="non-terminal residue" evidence="7">
    <location>
        <position position="276"/>
    </location>
</feature>
<proteinExistence type="inferred from homology"/>
<evidence type="ECO:0000256" key="1">
    <source>
        <dbReference type="ARBA" id="ARBA00001974"/>
    </source>
</evidence>
<dbReference type="Gene3D" id="3.50.50.60">
    <property type="entry name" value="FAD/NAD(P)-binding domain"/>
    <property type="match status" value="1"/>
</dbReference>
<sequence length="276" mass="30414">MLSNNALSCAQTFLSQRSVVDRGVLLAAFHKAARAYKAGRIAAAEQRRQAGMASAPVTGQILCSPGQRSFRAQIGLNSSSMHSPILTQISARSKRYCPSIESKILRFGPRTHQIWLEPEGYGVEYDYSDPRQLTPTLETIPMKRLFMAGQINGTTGYEEAAAQGIIAGINAACLAQGKPSLTVGRPEGYIGVLIDDLTTQGTSEPGRDILCNPLVTLDDLAVTLPEFAHLRNASHQLRERLEIEVKYSHEIETQQQAIEQVKREEQMILPDNLDYF</sequence>
<name>A0AAV4D0U3_9GAST</name>
<dbReference type="GO" id="GO:0050660">
    <property type="term" value="F:flavin adenine dinucleotide binding"/>
    <property type="evidence" value="ECO:0007669"/>
    <property type="project" value="InterPro"/>
</dbReference>
<keyword evidence="4" id="KW-0274">FAD</keyword>
<comment type="cofactor">
    <cofactor evidence="1">
        <name>FAD</name>
        <dbReference type="ChEBI" id="CHEBI:57692"/>
    </cofactor>
</comment>
<evidence type="ECO:0000313" key="8">
    <source>
        <dbReference type="Proteomes" id="UP000735302"/>
    </source>
</evidence>
<evidence type="ECO:0000256" key="3">
    <source>
        <dbReference type="ARBA" id="ARBA00022630"/>
    </source>
</evidence>
<dbReference type="Pfam" id="PF21680">
    <property type="entry name" value="GIDA_C_1st"/>
    <property type="match status" value="1"/>
</dbReference>
<dbReference type="InterPro" id="IPR002218">
    <property type="entry name" value="MnmG-rel"/>
</dbReference>
<feature type="domain" description="tRNA uridine 5-carboxymethylaminomethyl modification enzyme C-terminal N-terninal subdomain" evidence="6">
    <location>
        <begin position="206"/>
        <end position="255"/>
    </location>
</feature>
<dbReference type="Proteomes" id="UP000735302">
    <property type="component" value="Unassembled WGS sequence"/>
</dbReference>
<dbReference type="PANTHER" id="PTHR11806:SF0">
    <property type="entry name" value="PROTEIN MTO1 HOMOLOG, MITOCHONDRIAL"/>
    <property type="match status" value="1"/>
</dbReference>
<dbReference type="PANTHER" id="PTHR11806">
    <property type="entry name" value="GLUCOSE INHIBITED DIVISION PROTEIN A"/>
    <property type="match status" value="1"/>
</dbReference>
<gene>
    <name evidence="7" type="ORF">PoB_006419100</name>
</gene>
<dbReference type="InterPro" id="IPR049312">
    <property type="entry name" value="GIDA_C_N"/>
</dbReference>
<dbReference type="SUPFAM" id="SSF51905">
    <property type="entry name" value="FAD/NAD(P)-binding domain"/>
    <property type="match status" value="1"/>
</dbReference>
<evidence type="ECO:0000256" key="4">
    <source>
        <dbReference type="ARBA" id="ARBA00022827"/>
    </source>
</evidence>
<protein>
    <submittedName>
        <fullName evidence="7">tRNA uridine 5-carboxymethylaminomethyl modification enzyme mnmg</fullName>
    </submittedName>
</protein>
<keyword evidence="8" id="KW-1185">Reference proteome</keyword>
<dbReference type="Pfam" id="PF01134">
    <property type="entry name" value="GIDA"/>
    <property type="match status" value="1"/>
</dbReference>
<dbReference type="InterPro" id="IPR020595">
    <property type="entry name" value="MnmG-rel_CS"/>
</dbReference>
<evidence type="ECO:0000256" key="2">
    <source>
        <dbReference type="ARBA" id="ARBA00007653"/>
    </source>
</evidence>
<evidence type="ECO:0000259" key="6">
    <source>
        <dbReference type="Pfam" id="PF21680"/>
    </source>
</evidence>
<accession>A0AAV4D0U3</accession>
<organism evidence="7 8">
    <name type="scientific">Plakobranchus ocellatus</name>
    <dbReference type="NCBI Taxonomy" id="259542"/>
    <lineage>
        <taxon>Eukaryota</taxon>
        <taxon>Metazoa</taxon>
        <taxon>Spiralia</taxon>
        <taxon>Lophotrochozoa</taxon>
        <taxon>Mollusca</taxon>
        <taxon>Gastropoda</taxon>
        <taxon>Heterobranchia</taxon>
        <taxon>Euthyneura</taxon>
        <taxon>Panpulmonata</taxon>
        <taxon>Sacoglossa</taxon>
        <taxon>Placobranchoidea</taxon>
        <taxon>Plakobranchidae</taxon>
        <taxon>Plakobranchus</taxon>
    </lineage>
</organism>
<dbReference type="EMBL" id="BLXT01007302">
    <property type="protein sequence ID" value="GFO37686.1"/>
    <property type="molecule type" value="Genomic_DNA"/>
</dbReference>
<evidence type="ECO:0000313" key="7">
    <source>
        <dbReference type="EMBL" id="GFO37686.1"/>
    </source>
</evidence>
<dbReference type="InterPro" id="IPR036188">
    <property type="entry name" value="FAD/NAD-bd_sf"/>
</dbReference>
<evidence type="ECO:0000259" key="5">
    <source>
        <dbReference type="Pfam" id="PF01134"/>
    </source>
</evidence>
<feature type="domain" description="MnmG N-terminal" evidence="5">
    <location>
        <begin position="120"/>
        <end position="178"/>
    </location>
</feature>
<dbReference type="InterPro" id="IPR040131">
    <property type="entry name" value="MnmG_N"/>
</dbReference>
<reference evidence="7 8" key="1">
    <citation type="journal article" date="2021" name="Elife">
        <title>Chloroplast acquisition without the gene transfer in kleptoplastic sea slugs, Plakobranchus ocellatus.</title>
        <authorList>
            <person name="Maeda T."/>
            <person name="Takahashi S."/>
            <person name="Yoshida T."/>
            <person name="Shimamura S."/>
            <person name="Takaki Y."/>
            <person name="Nagai Y."/>
            <person name="Toyoda A."/>
            <person name="Suzuki Y."/>
            <person name="Arimoto A."/>
            <person name="Ishii H."/>
            <person name="Satoh N."/>
            <person name="Nishiyama T."/>
            <person name="Hasebe M."/>
            <person name="Maruyama T."/>
            <person name="Minagawa J."/>
            <person name="Obokata J."/>
            <person name="Shigenobu S."/>
        </authorList>
    </citation>
    <scope>NUCLEOTIDE SEQUENCE [LARGE SCALE GENOMIC DNA]</scope>
</reference>
<comment type="similarity">
    <text evidence="2">Belongs to the MnmG family.</text>
</comment>
<dbReference type="PROSITE" id="PS01281">
    <property type="entry name" value="GIDA_2"/>
    <property type="match status" value="1"/>
</dbReference>